<keyword evidence="7" id="KW-0812">Transmembrane</keyword>
<dbReference type="Proteomes" id="UP000636949">
    <property type="component" value="Unassembled WGS sequence"/>
</dbReference>
<gene>
    <name evidence="8" type="primary">ddg</name>
    <name evidence="8" type="ORF">GCM10010995_21670</name>
</gene>
<keyword evidence="9" id="KW-1185">Reference proteome</keyword>
<dbReference type="Pfam" id="PF03279">
    <property type="entry name" value="Lip_A_acyltrans"/>
    <property type="match status" value="1"/>
</dbReference>
<dbReference type="EMBL" id="BMJS01000029">
    <property type="protein sequence ID" value="GGG03893.1"/>
    <property type="molecule type" value="Genomic_DNA"/>
</dbReference>
<evidence type="ECO:0000256" key="4">
    <source>
        <dbReference type="ARBA" id="ARBA00022679"/>
    </source>
</evidence>
<reference evidence="8" key="2">
    <citation type="submission" date="2020-09" db="EMBL/GenBank/DDBJ databases">
        <authorList>
            <person name="Sun Q."/>
            <person name="Zhou Y."/>
        </authorList>
    </citation>
    <scope>NUCLEOTIDE SEQUENCE</scope>
    <source>
        <strain evidence="8">CGMCC 1.15758</strain>
    </source>
</reference>
<reference evidence="8" key="1">
    <citation type="journal article" date="2014" name="Int. J. Syst. Evol. Microbiol.">
        <title>Complete genome sequence of Corynebacterium casei LMG S-19264T (=DSM 44701T), isolated from a smear-ripened cheese.</title>
        <authorList>
            <consortium name="US DOE Joint Genome Institute (JGI-PGF)"/>
            <person name="Walter F."/>
            <person name="Albersmeier A."/>
            <person name="Kalinowski J."/>
            <person name="Ruckert C."/>
        </authorList>
    </citation>
    <scope>NUCLEOTIDE SEQUENCE</scope>
    <source>
        <strain evidence="8">CGMCC 1.15758</strain>
    </source>
</reference>
<dbReference type="PANTHER" id="PTHR30606:SF9">
    <property type="entry name" value="LIPID A BIOSYNTHESIS LAUROYLTRANSFERASE"/>
    <property type="match status" value="1"/>
</dbReference>
<keyword evidence="5 7" id="KW-0472">Membrane</keyword>
<comment type="caution">
    <text evidence="8">The sequence shown here is derived from an EMBL/GenBank/DDBJ whole genome shotgun (WGS) entry which is preliminary data.</text>
</comment>
<evidence type="ECO:0000256" key="1">
    <source>
        <dbReference type="ARBA" id="ARBA00004533"/>
    </source>
</evidence>
<dbReference type="CDD" id="cd07984">
    <property type="entry name" value="LPLAT_LABLAT-like"/>
    <property type="match status" value="1"/>
</dbReference>
<dbReference type="PANTHER" id="PTHR30606">
    <property type="entry name" value="LIPID A BIOSYNTHESIS LAUROYL ACYLTRANSFERASE"/>
    <property type="match status" value="1"/>
</dbReference>
<evidence type="ECO:0000256" key="2">
    <source>
        <dbReference type="ARBA" id="ARBA00022475"/>
    </source>
</evidence>
<proteinExistence type="predicted"/>
<evidence type="ECO:0000313" key="9">
    <source>
        <dbReference type="Proteomes" id="UP000636949"/>
    </source>
</evidence>
<dbReference type="GO" id="GO:0005886">
    <property type="term" value="C:plasma membrane"/>
    <property type="evidence" value="ECO:0007669"/>
    <property type="project" value="UniProtKB-SubCell"/>
</dbReference>
<evidence type="ECO:0000313" key="8">
    <source>
        <dbReference type="EMBL" id="GGG03893.1"/>
    </source>
</evidence>
<organism evidence="8 9">
    <name type="scientific">Cysteiniphilum litorale</name>
    <dbReference type="NCBI Taxonomy" id="2056700"/>
    <lineage>
        <taxon>Bacteria</taxon>
        <taxon>Pseudomonadati</taxon>
        <taxon>Pseudomonadota</taxon>
        <taxon>Gammaproteobacteria</taxon>
        <taxon>Thiotrichales</taxon>
        <taxon>Fastidiosibacteraceae</taxon>
        <taxon>Cysteiniphilum</taxon>
    </lineage>
</organism>
<dbReference type="PIRSF" id="PIRSF026649">
    <property type="entry name" value="MsbB"/>
    <property type="match status" value="1"/>
</dbReference>
<accession>A0A8J2Z614</accession>
<evidence type="ECO:0000256" key="5">
    <source>
        <dbReference type="ARBA" id="ARBA00023136"/>
    </source>
</evidence>
<name>A0A8J2Z614_9GAMM</name>
<dbReference type="GO" id="GO:0016746">
    <property type="term" value="F:acyltransferase activity"/>
    <property type="evidence" value="ECO:0007669"/>
    <property type="project" value="UniProtKB-KW"/>
</dbReference>
<comment type="subcellular location">
    <subcellularLocation>
        <location evidence="1">Cell inner membrane</location>
    </subcellularLocation>
</comment>
<evidence type="ECO:0000256" key="3">
    <source>
        <dbReference type="ARBA" id="ARBA00022519"/>
    </source>
</evidence>
<keyword evidence="3" id="KW-0997">Cell inner membrane</keyword>
<dbReference type="AlphaFoldDB" id="A0A8J2Z614"/>
<dbReference type="InterPro" id="IPR004960">
    <property type="entry name" value="LipA_acyltrans"/>
</dbReference>
<dbReference type="RefSeq" id="WP_117003511.1">
    <property type="nucleotide sequence ID" value="NZ_BMJS01000029.1"/>
</dbReference>
<keyword evidence="6 8" id="KW-0012">Acyltransferase</keyword>
<keyword evidence="7" id="KW-1133">Transmembrane helix</keyword>
<dbReference type="OrthoDB" id="9803456at2"/>
<dbReference type="GO" id="GO:0009247">
    <property type="term" value="P:glycolipid biosynthetic process"/>
    <property type="evidence" value="ECO:0007669"/>
    <property type="project" value="UniProtKB-ARBA"/>
</dbReference>
<sequence length="304" mass="35437">MTEKSRFYAPKYWGLQLAFLFLRGFVYLPFRWQMKVGALLGRMTYPFLKRRKQITLTNLKIAFPNKSEQELENLCKKCFESIGISGVETAIAWFMPKKRFNQIKFDSHGMQHFEDAHHDTKQGALMLGSHFTCMEVIGRFIGEHYSPFYLVYQKHKNPLFEQVMTTSRQSYVSQCLQRKNVVSIVKALKKGGSVWYAPDQDFGAERSIFVPFFGKECATLVATSWLAEKTAAKVVPCYYTRKADLSGYDIYVLPALDNFPSGDDYQDALRYHHILEKAITDFPDQYLWQHRRYKSRPQGQASIY</sequence>
<protein>
    <submittedName>
        <fullName evidence="8">Acyltransferase</fullName>
    </submittedName>
</protein>
<keyword evidence="2" id="KW-1003">Cell membrane</keyword>
<evidence type="ECO:0000256" key="6">
    <source>
        <dbReference type="ARBA" id="ARBA00023315"/>
    </source>
</evidence>
<keyword evidence="4" id="KW-0808">Transferase</keyword>
<evidence type="ECO:0000256" key="7">
    <source>
        <dbReference type="SAM" id="Phobius"/>
    </source>
</evidence>
<feature type="transmembrane region" description="Helical" evidence="7">
    <location>
        <begin position="12"/>
        <end position="30"/>
    </location>
</feature>